<dbReference type="PANTHER" id="PTHR46438">
    <property type="entry name" value="ALPHA/BETA-HYDROLASES SUPERFAMILY PROTEIN"/>
    <property type="match status" value="1"/>
</dbReference>
<sequence length="301" mass="32846">MAADRATCSPGRSQGVTVDIFEHQGRAVAFERSGSGAPVVFLHNAGTQRRIWDDQVATLRRDHEVFALDLPGYGESDQPADGYRLADYVRMLGAFLDAYRLTDVVLVGNCLGSATSLSYTMSHQDRVRALVLINPLTWDTVSSGQSAAMAWADARLPLGPLARRLALPGRAVSLIVGNQLGARGKRQGLQHSPRLRAHWSDRGRLHALHELVQDFPTYAALDRFDPPADFPPICTIWGKQNRILSARAGARLNRTLHAETAVELPDCGHLPMVEDPDQVTSIITEFLTTTRSSVPKVVGGP</sequence>
<organism evidence="2 3">
    <name type="scientific">Nocardia colli</name>
    <dbReference type="NCBI Taxonomy" id="2545717"/>
    <lineage>
        <taxon>Bacteria</taxon>
        <taxon>Bacillati</taxon>
        <taxon>Actinomycetota</taxon>
        <taxon>Actinomycetes</taxon>
        <taxon>Mycobacteriales</taxon>
        <taxon>Nocardiaceae</taxon>
        <taxon>Nocardia</taxon>
    </lineage>
</organism>
<gene>
    <name evidence="2" type="ORF">F3087_15425</name>
</gene>
<dbReference type="InterPro" id="IPR000639">
    <property type="entry name" value="Epox_hydrolase-like"/>
</dbReference>
<evidence type="ECO:0000313" key="3">
    <source>
        <dbReference type="Proteomes" id="UP000323876"/>
    </source>
</evidence>
<dbReference type="PANTHER" id="PTHR46438:SF11">
    <property type="entry name" value="LIPASE-RELATED"/>
    <property type="match status" value="1"/>
</dbReference>
<dbReference type="Proteomes" id="UP000323876">
    <property type="component" value="Unassembled WGS sequence"/>
</dbReference>
<comment type="caution">
    <text evidence="2">The sequence shown here is derived from an EMBL/GenBank/DDBJ whole genome shotgun (WGS) entry which is preliminary data.</text>
</comment>
<feature type="domain" description="AB hydrolase-1" evidence="1">
    <location>
        <begin position="38"/>
        <end position="276"/>
    </location>
</feature>
<dbReference type="PRINTS" id="PR00111">
    <property type="entry name" value="ABHYDROLASE"/>
</dbReference>
<name>A0A5N0EHF0_9NOCA</name>
<reference evidence="2 3" key="1">
    <citation type="submission" date="2019-09" db="EMBL/GenBank/DDBJ databases">
        <authorList>
            <person name="Wang X."/>
        </authorList>
    </citation>
    <scope>NUCLEOTIDE SEQUENCE [LARGE SCALE GENOMIC DNA]</scope>
    <source>
        <strain evidence="2 3">CICC 11023</strain>
    </source>
</reference>
<dbReference type="InterPro" id="IPR029058">
    <property type="entry name" value="AB_hydrolase_fold"/>
</dbReference>
<dbReference type="SUPFAM" id="SSF53474">
    <property type="entry name" value="alpha/beta-Hydrolases"/>
    <property type="match status" value="1"/>
</dbReference>
<protein>
    <submittedName>
        <fullName evidence="2">Alpha/beta hydrolase</fullName>
    </submittedName>
</protein>
<dbReference type="Gene3D" id="3.40.50.1820">
    <property type="entry name" value="alpha/beta hydrolase"/>
    <property type="match status" value="1"/>
</dbReference>
<proteinExistence type="predicted"/>
<dbReference type="PRINTS" id="PR00412">
    <property type="entry name" value="EPOXHYDRLASE"/>
</dbReference>
<dbReference type="Pfam" id="PF00561">
    <property type="entry name" value="Abhydrolase_1"/>
    <property type="match status" value="1"/>
</dbReference>
<evidence type="ECO:0000313" key="2">
    <source>
        <dbReference type="EMBL" id="KAA8888413.1"/>
    </source>
</evidence>
<dbReference type="OrthoDB" id="27092at2"/>
<accession>A0A5N0EHF0</accession>
<keyword evidence="2" id="KW-0378">Hydrolase</keyword>
<keyword evidence="3" id="KW-1185">Reference proteome</keyword>
<dbReference type="InterPro" id="IPR000073">
    <property type="entry name" value="AB_hydrolase_1"/>
</dbReference>
<evidence type="ECO:0000259" key="1">
    <source>
        <dbReference type="Pfam" id="PF00561"/>
    </source>
</evidence>
<dbReference type="GO" id="GO:0016787">
    <property type="term" value="F:hydrolase activity"/>
    <property type="evidence" value="ECO:0007669"/>
    <property type="project" value="UniProtKB-KW"/>
</dbReference>
<dbReference type="AlphaFoldDB" id="A0A5N0EHF0"/>
<dbReference type="EMBL" id="VXLC01000004">
    <property type="protein sequence ID" value="KAA8888413.1"/>
    <property type="molecule type" value="Genomic_DNA"/>
</dbReference>